<dbReference type="Pfam" id="PF09997">
    <property type="entry name" value="DUF2238"/>
    <property type="match status" value="1"/>
</dbReference>
<comment type="caution">
    <text evidence="2">The sequence shown here is derived from an EMBL/GenBank/DDBJ whole genome shotgun (WGS) entry which is preliminary data.</text>
</comment>
<reference evidence="2 3" key="1">
    <citation type="journal article" date="2019" name="Gut">
        <title>Antibiotics-induced monodominance of a novel gut bacterial order.</title>
        <authorList>
            <person name="Hildebrand F."/>
            <person name="Moitinho-Silva L."/>
            <person name="Blasche S."/>
            <person name="Jahn M.T."/>
            <person name="Gossmann T.I."/>
            <person name="Heuerta-Cepas J."/>
            <person name="Hercog R."/>
            <person name="Luetge M."/>
            <person name="Bahram M."/>
            <person name="Pryszlak A."/>
            <person name="Alves R.J."/>
            <person name="Waszak S.M."/>
            <person name="Zhu A."/>
            <person name="Ye L."/>
            <person name="Costea P.I."/>
            <person name="Aalvink S."/>
            <person name="Belzer C."/>
            <person name="Forslund S.K."/>
            <person name="Sunagawa S."/>
            <person name="Hentschel U."/>
            <person name="Merten C."/>
            <person name="Patil K.R."/>
            <person name="Benes V."/>
            <person name="Bork P."/>
        </authorList>
    </citation>
    <scope>NUCLEOTIDE SEQUENCE [LARGE SCALE GENOMIC DNA]</scope>
    <source>
        <strain evidence="2 3">HDS1380</strain>
    </source>
</reference>
<feature type="transmembrane region" description="Helical" evidence="1">
    <location>
        <begin position="131"/>
        <end position="150"/>
    </location>
</feature>
<keyword evidence="1" id="KW-0472">Membrane</keyword>
<protein>
    <submittedName>
        <fullName evidence="2">Uncharacterized protein</fullName>
    </submittedName>
</protein>
<evidence type="ECO:0000313" key="3">
    <source>
        <dbReference type="Proteomes" id="UP000291269"/>
    </source>
</evidence>
<feature type="transmembrane region" description="Helical" evidence="1">
    <location>
        <begin position="72"/>
        <end position="90"/>
    </location>
</feature>
<organism evidence="2 3">
    <name type="scientific">Candidatus Borkfalkia ceftriaxoniphila</name>
    <dbReference type="NCBI Taxonomy" id="2508949"/>
    <lineage>
        <taxon>Bacteria</taxon>
        <taxon>Bacillati</taxon>
        <taxon>Bacillota</taxon>
        <taxon>Clostridia</taxon>
        <taxon>Christensenellales</taxon>
        <taxon>Christensenellaceae</taxon>
        <taxon>Candidatus Borkfalkia</taxon>
    </lineage>
</organism>
<evidence type="ECO:0000313" key="2">
    <source>
        <dbReference type="EMBL" id="RXZ61749.1"/>
    </source>
</evidence>
<dbReference type="RefSeq" id="WP_129224720.1">
    <property type="nucleotide sequence ID" value="NZ_SDOZ01000002.1"/>
</dbReference>
<name>A0A4Q2KCL2_9FIRM</name>
<sequence>MKQFFSYVKGRVRADKILTAIVFVFIAFCVGSGIYFGVIGQARNCVMSFAYLLVVPVIYAVEYGVRLRFAPLFMAILLFLIAGGILGSAYDLYNYIPRFDEILHGISGVIFAVLGFSLMKALLGKEESNKNFFICLFVGLLFSLSIALLWEMFEYAAYAFFGIDMQEDMLIDGFSSYFLMGTHNATEVIDGITQTVIYYADGTKVILGGYLDVGLFDTLNDMLVCLMGGVVYIAALLIDHKLGGRLRRLLVPETNAFERAKRQKKEKAPAKEL</sequence>
<proteinExistence type="predicted"/>
<feature type="transmembrane region" description="Helical" evidence="1">
    <location>
        <begin position="20"/>
        <end position="40"/>
    </location>
</feature>
<dbReference type="Proteomes" id="UP000291269">
    <property type="component" value="Unassembled WGS sequence"/>
</dbReference>
<dbReference type="EMBL" id="SDOZ01000002">
    <property type="protein sequence ID" value="RXZ61749.1"/>
    <property type="molecule type" value="Genomic_DNA"/>
</dbReference>
<feature type="transmembrane region" description="Helical" evidence="1">
    <location>
        <begin position="46"/>
        <end position="65"/>
    </location>
</feature>
<dbReference type="AlphaFoldDB" id="A0A4Q2KCL2"/>
<keyword evidence="1" id="KW-1133">Transmembrane helix</keyword>
<evidence type="ECO:0000256" key="1">
    <source>
        <dbReference type="SAM" id="Phobius"/>
    </source>
</evidence>
<dbReference type="InterPro" id="IPR014509">
    <property type="entry name" value="YjdF-like"/>
</dbReference>
<feature type="transmembrane region" description="Helical" evidence="1">
    <location>
        <begin position="219"/>
        <end position="238"/>
    </location>
</feature>
<keyword evidence="3" id="KW-1185">Reference proteome</keyword>
<dbReference type="OrthoDB" id="4966203at2"/>
<accession>A0A4Q2KCL2</accession>
<gene>
    <name evidence="2" type="ORF">ESZ91_05000</name>
</gene>
<feature type="transmembrane region" description="Helical" evidence="1">
    <location>
        <begin position="102"/>
        <end position="119"/>
    </location>
</feature>
<keyword evidence="1" id="KW-0812">Transmembrane</keyword>